<dbReference type="Proteomes" id="UP000622687">
    <property type="component" value="Unassembled WGS sequence"/>
</dbReference>
<feature type="domain" description="DUF4037" evidence="1">
    <location>
        <begin position="121"/>
        <end position="210"/>
    </location>
</feature>
<dbReference type="Gene3D" id="3.30.460.10">
    <property type="entry name" value="Beta Polymerase, domain 2"/>
    <property type="match status" value="1"/>
</dbReference>
<dbReference type="EMBL" id="JAEEGB010000006">
    <property type="protein sequence ID" value="MBI6872395.1"/>
    <property type="molecule type" value="Genomic_DNA"/>
</dbReference>
<keyword evidence="4" id="KW-1185">Reference proteome</keyword>
<dbReference type="SUPFAM" id="SSF81301">
    <property type="entry name" value="Nucleotidyltransferase"/>
    <property type="match status" value="1"/>
</dbReference>
<gene>
    <name evidence="3" type="ORF">I6U51_06690</name>
</gene>
<reference evidence="3" key="1">
    <citation type="submission" date="2020-12" db="EMBL/GenBank/DDBJ databases">
        <title>Clostridium thailandense sp. nov., a novel acetogenic bacterium isolated from peat land soil in Thailand.</title>
        <authorList>
            <person name="Chaikitkaew S."/>
            <person name="Birkeland N.K."/>
        </authorList>
    </citation>
    <scope>NUCLEOTIDE SEQUENCE</scope>
    <source>
        <strain evidence="3">DSM 17425</strain>
    </source>
</reference>
<proteinExistence type="predicted"/>
<dbReference type="InterPro" id="IPR025117">
    <property type="entry name" value="DUF4037"/>
</dbReference>
<dbReference type="AlphaFoldDB" id="A0A934HXW7"/>
<dbReference type="RefSeq" id="WP_211141897.1">
    <property type="nucleotide sequence ID" value="NZ_JAEEGB010000006.1"/>
</dbReference>
<sequence>MIKIIEEIINRFSKLPQVEAITLAGSTAFQTEDENSDIDIDVYINSDISVFEREIIAKEFADYMEIDNQFWGPGDEWKLRNSEKAIDIIYLDMKWIKDYLEKVIDRHEASVGYTTCFWHNVIDSKIVFDRNGQLSAIRGKYNVKYPKELKENIVAKNYPILRKNMSSYYYQIEKAIKRKDLVSVNHRVTALLASYFDIIFAINEIPHPGEKKLIKIINNKCDKIPFNMEKNIANILNNCMDFDAGILEEINELVHNLTELLKKENIVCF</sequence>
<comment type="caution">
    <text evidence="3">The sequence shown here is derived from an EMBL/GenBank/DDBJ whole genome shotgun (WGS) entry which is preliminary data.</text>
</comment>
<organism evidence="3 4">
    <name type="scientific">Clostridium aciditolerans</name>
    <dbReference type="NCBI Taxonomy" id="339861"/>
    <lineage>
        <taxon>Bacteria</taxon>
        <taxon>Bacillati</taxon>
        <taxon>Bacillota</taxon>
        <taxon>Clostridia</taxon>
        <taxon>Eubacteriales</taxon>
        <taxon>Clostridiaceae</taxon>
        <taxon>Clostridium</taxon>
    </lineage>
</organism>
<dbReference type="InterPro" id="IPR043519">
    <property type="entry name" value="NT_sf"/>
</dbReference>
<evidence type="ECO:0000313" key="4">
    <source>
        <dbReference type="Proteomes" id="UP000622687"/>
    </source>
</evidence>
<feature type="domain" description="Polymerase beta nucleotidyltransferase" evidence="2">
    <location>
        <begin position="6"/>
        <end position="63"/>
    </location>
</feature>
<dbReference type="Pfam" id="PF18765">
    <property type="entry name" value="Polbeta"/>
    <property type="match status" value="1"/>
</dbReference>
<dbReference type="Pfam" id="PF13228">
    <property type="entry name" value="DUF4037"/>
    <property type="match status" value="1"/>
</dbReference>
<accession>A0A934HXW7</accession>
<evidence type="ECO:0000259" key="1">
    <source>
        <dbReference type="Pfam" id="PF13228"/>
    </source>
</evidence>
<name>A0A934HXW7_9CLOT</name>
<evidence type="ECO:0000259" key="2">
    <source>
        <dbReference type="Pfam" id="PF18765"/>
    </source>
</evidence>
<dbReference type="InterPro" id="IPR041633">
    <property type="entry name" value="Polbeta"/>
</dbReference>
<evidence type="ECO:0000313" key="3">
    <source>
        <dbReference type="EMBL" id="MBI6872395.1"/>
    </source>
</evidence>
<protein>
    <submittedName>
        <fullName evidence="3">DUF4037 domain-containing protein</fullName>
    </submittedName>
</protein>